<name>A0AA88HK63_ARTSF</name>
<evidence type="ECO:0000256" key="5">
    <source>
        <dbReference type="ARBA" id="ARBA00022833"/>
    </source>
</evidence>
<dbReference type="GO" id="GO:0007155">
    <property type="term" value="P:cell adhesion"/>
    <property type="evidence" value="ECO:0007669"/>
    <property type="project" value="InterPro"/>
</dbReference>
<keyword evidence="2 10" id="KW-0645">Protease</keyword>
<evidence type="ECO:0000256" key="6">
    <source>
        <dbReference type="ARBA" id="ARBA00023049"/>
    </source>
</evidence>
<reference evidence="11" key="1">
    <citation type="submission" date="2023-07" db="EMBL/GenBank/DDBJ databases">
        <title>Chromosome-level genome assembly of Artemia franciscana.</title>
        <authorList>
            <person name="Jo E."/>
        </authorList>
    </citation>
    <scope>NUCLEOTIDE SEQUENCE</scope>
    <source>
        <tissue evidence="11">Whole body</tissue>
    </source>
</reference>
<comment type="similarity">
    <text evidence="1 10">Belongs to the peptidase M8 family.</text>
</comment>
<feature type="binding site" evidence="9">
    <location>
        <position position="200"/>
    </location>
    <ligand>
        <name>Zn(2+)</name>
        <dbReference type="ChEBI" id="CHEBI:29105"/>
        <note>catalytic</note>
    </ligand>
</feature>
<dbReference type="GO" id="GO:0005737">
    <property type="term" value="C:cytoplasm"/>
    <property type="evidence" value="ECO:0007669"/>
    <property type="project" value="TreeGrafter"/>
</dbReference>
<dbReference type="GO" id="GO:0046872">
    <property type="term" value="F:metal ion binding"/>
    <property type="evidence" value="ECO:0007669"/>
    <property type="project" value="UniProtKB-KW"/>
</dbReference>
<dbReference type="GO" id="GO:0004222">
    <property type="term" value="F:metalloendopeptidase activity"/>
    <property type="evidence" value="ECO:0007669"/>
    <property type="project" value="UniProtKB-UniRule"/>
</dbReference>
<keyword evidence="6 9" id="KW-0482">Metalloprotease</keyword>
<comment type="cofactor">
    <cofactor evidence="9 10">
        <name>Zn(2+)</name>
        <dbReference type="ChEBI" id="CHEBI:29105"/>
    </cofactor>
    <text evidence="9 10">Binds 1 zinc ion per subunit.</text>
</comment>
<gene>
    <name evidence="11" type="ORF">QYM36_009308</name>
</gene>
<dbReference type="EMBL" id="JAVRJZ010000014">
    <property type="protein sequence ID" value="KAK2713395.1"/>
    <property type="molecule type" value="Genomic_DNA"/>
</dbReference>
<feature type="binding site" evidence="9">
    <location>
        <position position="204"/>
    </location>
    <ligand>
        <name>Zn(2+)</name>
        <dbReference type="ChEBI" id="CHEBI:29105"/>
        <note>catalytic</note>
    </ligand>
</feature>
<feature type="active site" evidence="8">
    <location>
        <position position="201"/>
    </location>
</feature>
<dbReference type="AlphaFoldDB" id="A0AA88HK63"/>
<proteinExistence type="inferred from homology"/>
<evidence type="ECO:0000256" key="2">
    <source>
        <dbReference type="ARBA" id="ARBA00022670"/>
    </source>
</evidence>
<dbReference type="Pfam" id="PF01457">
    <property type="entry name" value="Peptidase_M8"/>
    <property type="match status" value="2"/>
</dbReference>
<feature type="binding site" evidence="9">
    <location>
        <position position="306"/>
    </location>
    <ligand>
        <name>Zn(2+)</name>
        <dbReference type="ChEBI" id="CHEBI:29105"/>
        <note>catalytic</note>
    </ligand>
</feature>
<evidence type="ECO:0000256" key="1">
    <source>
        <dbReference type="ARBA" id="ARBA00005860"/>
    </source>
</evidence>
<keyword evidence="3 9" id="KW-0479">Metal-binding</keyword>
<comment type="caution">
    <text evidence="11">The sequence shown here is derived from an EMBL/GenBank/DDBJ whole genome shotgun (WGS) entry which is preliminary data.</text>
</comment>
<dbReference type="PANTHER" id="PTHR10942:SF0">
    <property type="entry name" value="LEISHMANOLYSIN-LIKE PEPTIDASE"/>
    <property type="match status" value="1"/>
</dbReference>
<dbReference type="EC" id="3.4.24.-" evidence="10"/>
<evidence type="ECO:0000313" key="12">
    <source>
        <dbReference type="Proteomes" id="UP001187531"/>
    </source>
</evidence>
<protein>
    <recommendedName>
        <fullName evidence="7 10">Leishmanolysin-like peptidase</fullName>
        <ecNumber evidence="10">3.4.24.-</ecNumber>
    </recommendedName>
</protein>
<dbReference type="SUPFAM" id="SSF55486">
    <property type="entry name" value="Metalloproteases ('zincins'), catalytic domain"/>
    <property type="match status" value="1"/>
</dbReference>
<dbReference type="Gene3D" id="3.90.132.10">
    <property type="entry name" value="Leishmanolysin , domain 2"/>
    <property type="match status" value="1"/>
</dbReference>
<evidence type="ECO:0000256" key="9">
    <source>
        <dbReference type="PIRSR" id="PIRSR601577-2"/>
    </source>
</evidence>
<evidence type="ECO:0000256" key="10">
    <source>
        <dbReference type="RuleBase" id="RU366077"/>
    </source>
</evidence>
<organism evidence="11 12">
    <name type="scientific">Artemia franciscana</name>
    <name type="common">Brine shrimp</name>
    <name type="synonym">Artemia sanfranciscana</name>
    <dbReference type="NCBI Taxonomy" id="6661"/>
    <lineage>
        <taxon>Eukaryota</taxon>
        <taxon>Metazoa</taxon>
        <taxon>Ecdysozoa</taxon>
        <taxon>Arthropoda</taxon>
        <taxon>Crustacea</taxon>
        <taxon>Branchiopoda</taxon>
        <taxon>Anostraca</taxon>
        <taxon>Artemiidae</taxon>
        <taxon>Artemia</taxon>
    </lineage>
</organism>
<accession>A0AA88HK63</accession>
<keyword evidence="12" id="KW-1185">Reference proteome</keyword>
<keyword evidence="5 9" id="KW-0862">Zinc</keyword>
<evidence type="ECO:0000256" key="3">
    <source>
        <dbReference type="ARBA" id="ARBA00022723"/>
    </source>
</evidence>
<dbReference type="Gene3D" id="3.10.170.20">
    <property type="match status" value="1"/>
</dbReference>
<evidence type="ECO:0000256" key="8">
    <source>
        <dbReference type="PIRSR" id="PIRSR601577-1"/>
    </source>
</evidence>
<keyword evidence="4 10" id="KW-0378">Hydrolase</keyword>
<sequence length="350" mass="39203">MEYDEIGLSFNVTKCEVLLFNWNASQPEIQLGSQVVMPSKSIVYLGLPIGETLQHTRALLVKHIEKKIRNKLHNALMKLDSCRLRLTAVHAGNSQSYHANVISMIFVENLPSCRICNAQGTDCREEGSVAGRGIKDADFVFYVSALNTNRCHKGQTVAYAAHCQQEVSLDRPIAGHANLCPNSISTKPQELDILISTVKHEILHALGFSVSLYAFYRDNEGNPLSPRGENGKPELNHALQARQWSDKVIKKINRPDWLVRSGRVTRQVQMVVTPRVVEEVRKHFGCDDLEGAELEDQGEEGTSLTHWEKRVFEYGELEVIVITILHLISNINAVPGPFIGVLFHSFRTTA</sequence>
<dbReference type="GO" id="GO:0016020">
    <property type="term" value="C:membrane"/>
    <property type="evidence" value="ECO:0007669"/>
    <property type="project" value="InterPro"/>
</dbReference>
<evidence type="ECO:0000256" key="4">
    <source>
        <dbReference type="ARBA" id="ARBA00022801"/>
    </source>
</evidence>
<dbReference type="Proteomes" id="UP001187531">
    <property type="component" value="Unassembled WGS sequence"/>
</dbReference>
<dbReference type="InterPro" id="IPR001577">
    <property type="entry name" value="Peptidase_M8"/>
</dbReference>
<evidence type="ECO:0000256" key="7">
    <source>
        <dbReference type="ARBA" id="ARBA00039717"/>
    </source>
</evidence>
<evidence type="ECO:0000313" key="11">
    <source>
        <dbReference type="EMBL" id="KAK2713395.1"/>
    </source>
</evidence>
<dbReference type="PANTHER" id="PTHR10942">
    <property type="entry name" value="LEISHMANOLYSIN-LIKE PEPTIDASE"/>
    <property type="match status" value="1"/>
</dbReference>
<dbReference type="GO" id="GO:0006508">
    <property type="term" value="P:proteolysis"/>
    <property type="evidence" value="ECO:0007669"/>
    <property type="project" value="UniProtKB-KW"/>
</dbReference>